<evidence type="ECO:0000313" key="4">
    <source>
        <dbReference type="Proteomes" id="UP000609346"/>
    </source>
</evidence>
<feature type="transmembrane region" description="Helical" evidence="1">
    <location>
        <begin position="154"/>
        <end position="174"/>
    </location>
</feature>
<dbReference type="SMART" id="SM00460">
    <property type="entry name" value="TGc"/>
    <property type="match status" value="1"/>
</dbReference>
<protein>
    <recommendedName>
        <fullName evidence="2">Transglutaminase-like domain-containing protein</fullName>
    </recommendedName>
</protein>
<accession>A0ABR8MPH4</accession>
<feature type="transmembrane region" description="Helical" evidence="1">
    <location>
        <begin position="54"/>
        <end position="73"/>
    </location>
</feature>
<dbReference type="Pfam" id="PF01841">
    <property type="entry name" value="Transglut_core"/>
    <property type="match status" value="1"/>
</dbReference>
<evidence type="ECO:0000259" key="2">
    <source>
        <dbReference type="SMART" id="SM00460"/>
    </source>
</evidence>
<dbReference type="InterPro" id="IPR025403">
    <property type="entry name" value="TgpA-like_C"/>
</dbReference>
<dbReference type="InterPro" id="IPR002931">
    <property type="entry name" value="Transglutaminase-like"/>
</dbReference>
<keyword evidence="4" id="KW-1185">Reference proteome</keyword>
<comment type="caution">
    <text evidence="3">The sequence shown here is derived from an EMBL/GenBank/DDBJ whole genome shotgun (WGS) entry which is preliminary data.</text>
</comment>
<gene>
    <name evidence="3" type="ORF">H8B09_03935</name>
</gene>
<organism evidence="3 4">
    <name type="scientific">Paenibacillus terricola</name>
    <dbReference type="NCBI Taxonomy" id="2763503"/>
    <lineage>
        <taxon>Bacteria</taxon>
        <taxon>Bacillati</taxon>
        <taxon>Bacillota</taxon>
        <taxon>Bacilli</taxon>
        <taxon>Bacillales</taxon>
        <taxon>Paenibacillaceae</taxon>
        <taxon>Paenibacillus</taxon>
    </lineage>
</organism>
<dbReference type="PANTHER" id="PTHR42736:SF1">
    <property type="entry name" value="PROTEIN-GLUTAMINE GAMMA-GLUTAMYLTRANSFERASE"/>
    <property type="match status" value="1"/>
</dbReference>
<feature type="transmembrane region" description="Helical" evidence="1">
    <location>
        <begin position="85"/>
        <end position="105"/>
    </location>
</feature>
<dbReference type="EMBL" id="JACXZA010000001">
    <property type="protein sequence ID" value="MBD3917892.1"/>
    <property type="molecule type" value="Genomic_DNA"/>
</dbReference>
<dbReference type="Proteomes" id="UP000609346">
    <property type="component" value="Unassembled WGS sequence"/>
</dbReference>
<evidence type="ECO:0000256" key="1">
    <source>
        <dbReference type="SAM" id="Phobius"/>
    </source>
</evidence>
<dbReference type="Pfam" id="PF13559">
    <property type="entry name" value="DUF4129"/>
    <property type="match status" value="1"/>
</dbReference>
<dbReference type="RefSeq" id="WP_191202147.1">
    <property type="nucleotide sequence ID" value="NZ_JACXZA010000001.1"/>
</dbReference>
<dbReference type="InterPro" id="IPR038765">
    <property type="entry name" value="Papain-like_cys_pep_sf"/>
</dbReference>
<reference evidence="3 4" key="1">
    <citation type="submission" date="2020-09" db="EMBL/GenBank/DDBJ databases">
        <title>Paenibacillus sp. strain PR3 16S rRNA gene Genome sequencing and assembly.</title>
        <authorList>
            <person name="Kim J."/>
        </authorList>
    </citation>
    <scope>NUCLEOTIDE SEQUENCE [LARGE SCALE GENOMIC DNA]</scope>
    <source>
        <strain evidence="3 4">PR3</strain>
    </source>
</reference>
<evidence type="ECO:0000313" key="3">
    <source>
        <dbReference type="EMBL" id="MBD3917892.1"/>
    </source>
</evidence>
<feature type="transmembrane region" description="Helical" evidence="1">
    <location>
        <begin position="31"/>
        <end position="48"/>
    </location>
</feature>
<keyword evidence="1" id="KW-0472">Membrane</keyword>
<feature type="transmembrane region" description="Helical" evidence="1">
    <location>
        <begin position="125"/>
        <end position="147"/>
    </location>
</feature>
<dbReference type="Gene3D" id="3.10.620.30">
    <property type="match status" value="1"/>
</dbReference>
<feature type="transmembrane region" description="Helical" evidence="1">
    <location>
        <begin position="652"/>
        <end position="670"/>
    </location>
</feature>
<feature type="domain" description="Transglutaminase-like" evidence="2">
    <location>
        <begin position="520"/>
        <end position="611"/>
    </location>
</feature>
<sequence>MTMARTVNSTKSTNRPNTLIARLGAGLQDSWYRRIATLMTAIIIWQLTHVFEDYWWEETFSCVQFALLSTVALEWLIPWRLPYRMVLQAAVLVIVSGHTAGYKYIEPENWRSISNLWSWVVDNVSQLSPFIQLAALVWGLTLFFSMWATKRRRIIIFAAASLLSLMIADSYTIIYLWSQTAWAIFASLAWLVADHFNRFQREHPNSWSELLEYPISFFLPVVTIITGIMVLGILTPSIAPIMKDPYTLWAESHGKKVIGSYTDDLPVIGSIGDFSSGDTSSGYSRNDSELGGGFQFDYSPVMSVSTSHRSYWRGETRSIYTGNGWEESKKSGNEIRNLQQNQQLPIEEDRSKAKTIEITQSFTMLREEDTYPVLFAAAPAKQLRWVGDDKTGKIPPELSWNPEGWELRWLGAGMSLTSKTYPKTYSVVSELPALNNTALSQTTAGWGASDPDKADHQQYYNLPKTVTSRVAKLAQEITAGSKNDYEKALRIQTYLKDNFAYTNEPDTSLRNSPDFVDSFLFEVKEGYCDYFSTAMAVLGRTAGLPVRWVKGYAPGVLPYNEDEMRYQGFVPDEATRNPNGEGTYTVRNADAHSWVEIYFSGFGWIPFEATPGFEFPYPIEDEQEVVVPDIDLSDMTNAPVVESNSSFFSPRMVMWFSIAILAAMLVYAWFRRQKLADSFARIRYRATNANERIVVETNRLVRFARRKGLHREEWETVREASERWAKERTYLRSDLKTVADCFERAKYGTTVYEQAEVDRFLSMVRSIRERM</sequence>
<feature type="transmembrane region" description="Helical" evidence="1">
    <location>
        <begin position="217"/>
        <end position="239"/>
    </location>
</feature>
<keyword evidence="1" id="KW-0812">Transmembrane</keyword>
<dbReference type="PANTHER" id="PTHR42736">
    <property type="entry name" value="PROTEIN-GLUTAMINE GAMMA-GLUTAMYLTRANSFERASE"/>
    <property type="match status" value="1"/>
</dbReference>
<dbReference type="SUPFAM" id="SSF54001">
    <property type="entry name" value="Cysteine proteinases"/>
    <property type="match status" value="1"/>
</dbReference>
<dbReference type="InterPro" id="IPR052901">
    <property type="entry name" value="Bact_TGase-like"/>
</dbReference>
<keyword evidence="1" id="KW-1133">Transmembrane helix</keyword>
<proteinExistence type="predicted"/>
<name>A0ABR8MPH4_9BACL</name>
<feature type="transmembrane region" description="Helical" evidence="1">
    <location>
        <begin position="180"/>
        <end position="196"/>
    </location>
</feature>